<dbReference type="Proteomes" id="UP001225034">
    <property type="component" value="Unassembled WGS sequence"/>
</dbReference>
<evidence type="ECO:0000313" key="2">
    <source>
        <dbReference type="Proteomes" id="UP001225034"/>
    </source>
</evidence>
<reference evidence="1 2" key="1">
    <citation type="submission" date="2023-07" db="EMBL/GenBank/DDBJ databases">
        <title>Genomic Encyclopedia of Type Strains, Phase IV (KMG-IV): sequencing the most valuable type-strain genomes for metagenomic binning, comparative biology and taxonomic classification.</title>
        <authorList>
            <person name="Goeker M."/>
        </authorList>
    </citation>
    <scope>NUCLEOTIDE SEQUENCE [LARGE SCALE GENOMIC DNA]</scope>
    <source>
        <strain evidence="1 2">DSM 19154</strain>
    </source>
</reference>
<proteinExistence type="predicted"/>
<name>A0ABT9YGF3_9BACI</name>
<evidence type="ECO:0000313" key="1">
    <source>
        <dbReference type="EMBL" id="MDQ0206144.1"/>
    </source>
</evidence>
<accession>A0ABT9YGF3</accession>
<sequence length="32" mass="3822">MNIFHLYRSDENKKKMKKACETGLTPESNFNF</sequence>
<organism evidence="1 2">
    <name type="scientific">Alkalicoccobacillus murimartini</name>
    <dbReference type="NCBI Taxonomy" id="171685"/>
    <lineage>
        <taxon>Bacteria</taxon>
        <taxon>Bacillati</taxon>
        <taxon>Bacillota</taxon>
        <taxon>Bacilli</taxon>
        <taxon>Bacillales</taxon>
        <taxon>Bacillaceae</taxon>
        <taxon>Alkalicoccobacillus</taxon>
    </lineage>
</organism>
<comment type="caution">
    <text evidence="1">The sequence shown here is derived from an EMBL/GenBank/DDBJ whole genome shotgun (WGS) entry which is preliminary data.</text>
</comment>
<dbReference type="EMBL" id="JAUSUA010000001">
    <property type="protein sequence ID" value="MDQ0206144.1"/>
    <property type="molecule type" value="Genomic_DNA"/>
</dbReference>
<gene>
    <name evidence="1" type="ORF">J2S05_000918</name>
</gene>
<protein>
    <submittedName>
        <fullName evidence="1">Uncharacterized protein</fullName>
    </submittedName>
</protein>
<keyword evidence="2" id="KW-1185">Reference proteome</keyword>